<dbReference type="RefSeq" id="WP_054661521.1">
    <property type="nucleotide sequence ID" value="NZ_CP125110.1"/>
</dbReference>
<dbReference type="GO" id="GO:0016846">
    <property type="term" value="F:carbon-sulfur lyase activity"/>
    <property type="evidence" value="ECO:0007669"/>
    <property type="project" value="InterPro"/>
</dbReference>
<dbReference type="Proteomes" id="UP000061010">
    <property type="component" value="Chromosome"/>
</dbReference>
<reference evidence="6 7" key="1">
    <citation type="journal article" date="2015" name="Genome Announc.">
        <title>Complete Genome Sequencing of Stenotrophomonas acidaminiphila ZAC14D2_NAIMI4_2, a Multidrug-Resistant Strain Isolated from Sediments of a Polluted River in Mexico, Uncovers New Antibiotic Resistance Genes and a Novel Class-II Lasso Peptide Biosynthesis Gene Cluster.</title>
        <authorList>
            <person name="Vinuesa P."/>
            <person name="Ochoa-Sanchez L.E."/>
        </authorList>
    </citation>
    <scope>NUCLEOTIDE SEQUENCE [LARGE SCALE GENOMIC DNA]</scope>
    <source>
        <strain evidence="6 7">ZAC14D2_NAIMI4_2</strain>
    </source>
</reference>
<accession>A0A0S1AUX6</accession>
<protein>
    <submittedName>
        <fullName evidence="6">Aldehyde-activating protein</fullName>
    </submittedName>
</protein>
<gene>
    <name evidence="6" type="ORF">AOT14_01210</name>
</gene>
<dbReference type="Gene3D" id="3.90.1590.10">
    <property type="entry name" value="glutathione-dependent formaldehyde- activating enzyme (gfa)"/>
    <property type="match status" value="1"/>
</dbReference>
<dbReference type="OrthoDB" id="7765631at2"/>
<dbReference type="KEGG" id="sacz:AOT14_01210"/>
<dbReference type="EMBL" id="CP012900">
    <property type="protein sequence ID" value="ALJ26583.1"/>
    <property type="molecule type" value="Genomic_DNA"/>
</dbReference>
<keyword evidence="4" id="KW-0456">Lyase</keyword>
<dbReference type="Pfam" id="PF04828">
    <property type="entry name" value="GFA"/>
    <property type="match status" value="1"/>
</dbReference>
<evidence type="ECO:0000313" key="6">
    <source>
        <dbReference type="EMBL" id="ALJ26583.1"/>
    </source>
</evidence>
<dbReference type="GO" id="GO:0046872">
    <property type="term" value="F:metal ion binding"/>
    <property type="evidence" value="ECO:0007669"/>
    <property type="project" value="UniProtKB-KW"/>
</dbReference>
<dbReference type="PANTHER" id="PTHR33337">
    <property type="entry name" value="GFA DOMAIN-CONTAINING PROTEIN"/>
    <property type="match status" value="1"/>
</dbReference>
<dbReference type="AlphaFoldDB" id="A0A0S1AUX6"/>
<dbReference type="PATRIC" id="fig|128780.6.peg.121"/>
<evidence type="ECO:0000256" key="4">
    <source>
        <dbReference type="ARBA" id="ARBA00023239"/>
    </source>
</evidence>
<dbReference type="PANTHER" id="PTHR33337:SF40">
    <property type="entry name" value="CENP-V_GFA DOMAIN-CONTAINING PROTEIN-RELATED"/>
    <property type="match status" value="1"/>
</dbReference>
<dbReference type="PROSITE" id="PS51891">
    <property type="entry name" value="CENP_V_GFA"/>
    <property type="match status" value="1"/>
</dbReference>
<evidence type="ECO:0000259" key="5">
    <source>
        <dbReference type="PROSITE" id="PS51891"/>
    </source>
</evidence>
<keyword evidence="2" id="KW-0479">Metal-binding</keyword>
<organism evidence="6 7">
    <name type="scientific">Stenotrophomonas acidaminiphila</name>
    <dbReference type="NCBI Taxonomy" id="128780"/>
    <lineage>
        <taxon>Bacteria</taxon>
        <taxon>Pseudomonadati</taxon>
        <taxon>Pseudomonadota</taxon>
        <taxon>Gammaproteobacteria</taxon>
        <taxon>Lysobacterales</taxon>
        <taxon>Lysobacteraceae</taxon>
        <taxon>Stenotrophomonas</taxon>
    </lineage>
</organism>
<dbReference type="SUPFAM" id="SSF51316">
    <property type="entry name" value="Mss4-like"/>
    <property type="match status" value="1"/>
</dbReference>
<feature type="domain" description="CENP-V/GFA" evidence="5">
    <location>
        <begin position="1"/>
        <end position="96"/>
    </location>
</feature>
<keyword evidence="7" id="KW-1185">Reference proteome</keyword>
<evidence type="ECO:0000256" key="2">
    <source>
        <dbReference type="ARBA" id="ARBA00022723"/>
    </source>
</evidence>
<keyword evidence="3" id="KW-0862">Zinc</keyword>
<name>A0A0S1AUX6_9GAMM</name>
<dbReference type="InterPro" id="IPR006913">
    <property type="entry name" value="CENP-V/GFA"/>
</dbReference>
<sequence>MKGTCLCGAVEVVAGDATQIGLCHCSMCRRWTGGPFFAVHCDDKVQFSGAALKTFRSSEWAERAFCGTCGSTLYYRLVPDGEYYVSAGLFQDQAFELASQIFIDEKPPFYALANQTPTLTGQQVFEQFAGGNG</sequence>
<evidence type="ECO:0000313" key="7">
    <source>
        <dbReference type="Proteomes" id="UP000061010"/>
    </source>
</evidence>
<evidence type="ECO:0000256" key="1">
    <source>
        <dbReference type="ARBA" id="ARBA00005495"/>
    </source>
</evidence>
<comment type="similarity">
    <text evidence="1">Belongs to the Gfa family.</text>
</comment>
<evidence type="ECO:0000256" key="3">
    <source>
        <dbReference type="ARBA" id="ARBA00022833"/>
    </source>
</evidence>
<dbReference type="InterPro" id="IPR011057">
    <property type="entry name" value="Mss4-like_sf"/>
</dbReference>
<proteinExistence type="inferred from homology"/>